<dbReference type="InterPro" id="IPR021313">
    <property type="entry name" value="DUF2909"/>
</dbReference>
<keyword evidence="1" id="KW-0472">Membrane</keyword>
<keyword evidence="3" id="KW-1185">Reference proteome</keyword>
<gene>
    <name evidence="2" type="ORF">SAMN02949497_1771</name>
</gene>
<dbReference type="Pfam" id="PF11137">
    <property type="entry name" value="DUF2909"/>
    <property type="match status" value="1"/>
</dbReference>
<name>A0A1Y6D398_9GAMM</name>
<dbReference type="EMBL" id="FXAM01000001">
    <property type="protein sequence ID" value="SMF94455.1"/>
    <property type="molecule type" value="Genomic_DNA"/>
</dbReference>
<organism evidence="2 3">
    <name type="scientific">Methylomagnum ishizawai</name>
    <dbReference type="NCBI Taxonomy" id="1760988"/>
    <lineage>
        <taxon>Bacteria</taxon>
        <taxon>Pseudomonadati</taxon>
        <taxon>Pseudomonadota</taxon>
        <taxon>Gammaproteobacteria</taxon>
        <taxon>Methylococcales</taxon>
        <taxon>Methylococcaceae</taxon>
        <taxon>Methylomagnum</taxon>
    </lineage>
</organism>
<keyword evidence="1" id="KW-0812">Transmembrane</keyword>
<protein>
    <recommendedName>
        <fullName evidence="4">Twin transmembrane helix small protein</fullName>
    </recommendedName>
</protein>
<proteinExistence type="predicted"/>
<reference evidence="2 3" key="1">
    <citation type="submission" date="2016-12" db="EMBL/GenBank/DDBJ databases">
        <authorList>
            <person name="Song W.-J."/>
            <person name="Kurnit D.M."/>
        </authorList>
    </citation>
    <scope>NUCLEOTIDE SEQUENCE [LARGE SCALE GENOMIC DNA]</scope>
    <source>
        <strain evidence="2 3">175</strain>
    </source>
</reference>
<dbReference type="Proteomes" id="UP000192923">
    <property type="component" value="Unassembled WGS sequence"/>
</dbReference>
<dbReference type="AlphaFoldDB" id="A0A1Y6D398"/>
<feature type="transmembrane region" description="Helical" evidence="1">
    <location>
        <begin position="35"/>
        <end position="54"/>
    </location>
</feature>
<evidence type="ECO:0008006" key="4">
    <source>
        <dbReference type="Google" id="ProtNLM"/>
    </source>
</evidence>
<accession>A0A1Y6D398</accession>
<sequence>MILLVIVVSLGSALYYLLKDPNRSERTVKALTVRIALSIGLFLLLLLAYATGIIQPHGVRGHISGASLAGPAQNPGNLP</sequence>
<dbReference type="STRING" id="1760988.SAMN02949497_1771"/>
<keyword evidence="1" id="KW-1133">Transmembrane helix</keyword>
<evidence type="ECO:0000256" key="1">
    <source>
        <dbReference type="SAM" id="Phobius"/>
    </source>
</evidence>
<evidence type="ECO:0000313" key="2">
    <source>
        <dbReference type="EMBL" id="SMF94455.1"/>
    </source>
</evidence>
<evidence type="ECO:0000313" key="3">
    <source>
        <dbReference type="Proteomes" id="UP000192923"/>
    </source>
</evidence>
<dbReference type="NCBIfam" id="NF033233">
    <property type="entry name" value="twin_helix"/>
    <property type="match status" value="1"/>
</dbReference>